<evidence type="ECO:0000313" key="2">
    <source>
        <dbReference type="EMBL" id="GFZ17027.1"/>
    </source>
</evidence>
<feature type="transmembrane region" description="Helical" evidence="1">
    <location>
        <begin position="41"/>
        <end position="60"/>
    </location>
</feature>
<feature type="transmembrane region" description="Helical" evidence="1">
    <location>
        <begin position="66"/>
        <end position="86"/>
    </location>
</feature>
<feature type="transmembrane region" description="Helical" evidence="1">
    <location>
        <begin position="156"/>
        <end position="176"/>
    </location>
</feature>
<keyword evidence="3" id="KW-1185">Reference proteome</keyword>
<dbReference type="AlphaFoldDB" id="A0A7J0H1P0"/>
<dbReference type="Proteomes" id="UP000585474">
    <property type="component" value="Unassembled WGS sequence"/>
</dbReference>
<evidence type="ECO:0000256" key="1">
    <source>
        <dbReference type="SAM" id="Phobius"/>
    </source>
</evidence>
<keyword evidence="2" id="KW-0378">Hydrolase</keyword>
<proteinExistence type="predicted"/>
<reference evidence="2 3" key="1">
    <citation type="submission" date="2019-07" db="EMBL/GenBank/DDBJ databases">
        <title>De Novo Assembly of kiwifruit Actinidia rufa.</title>
        <authorList>
            <person name="Sugita-Konishi S."/>
            <person name="Sato K."/>
            <person name="Mori E."/>
            <person name="Abe Y."/>
            <person name="Kisaki G."/>
            <person name="Hamano K."/>
            <person name="Suezawa K."/>
            <person name="Otani M."/>
            <person name="Fukuda T."/>
            <person name="Manabe T."/>
            <person name="Gomi K."/>
            <person name="Tabuchi M."/>
            <person name="Akimitsu K."/>
            <person name="Kataoka I."/>
        </authorList>
    </citation>
    <scope>NUCLEOTIDE SEQUENCE [LARGE SCALE GENOMIC DNA]</scope>
    <source>
        <strain evidence="3">cv. Fuchu</strain>
    </source>
</reference>
<organism evidence="2 3">
    <name type="scientific">Actinidia rufa</name>
    <dbReference type="NCBI Taxonomy" id="165716"/>
    <lineage>
        <taxon>Eukaryota</taxon>
        <taxon>Viridiplantae</taxon>
        <taxon>Streptophyta</taxon>
        <taxon>Embryophyta</taxon>
        <taxon>Tracheophyta</taxon>
        <taxon>Spermatophyta</taxon>
        <taxon>Magnoliopsida</taxon>
        <taxon>eudicotyledons</taxon>
        <taxon>Gunneridae</taxon>
        <taxon>Pentapetalae</taxon>
        <taxon>asterids</taxon>
        <taxon>Ericales</taxon>
        <taxon>Actinidiaceae</taxon>
        <taxon>Actinidia</taxon>
    </lineage>
</organism>
<accession>A0A7J0H1P0</accession>
<comment type="caution">
    <text evidence="2">The sequence shown here is derived from an EMBL/GenBank/DDBJ whole genome shotgun (WGS) entry which is preliminary data.</text>
</comment>
<keyword evidence="1" id="KW-1133">Transmembrane helix</keyword>
<protein>
    <submittedName>
        <fullName evidence="2">P-loop containing nucleoside triphosphate hydrolases superfamily protein</fullName>
    </submittedName>
</protein>
<gene>
    <name evidence="2" type="ORF">Acr_26g0002970</name>
</gene>
<dbReference type="EMBL" id="BJWL01000026">
    <property type="protein sequence ID" value="GFZ17027.1"/>
    <property type="molecule type" value="Genomic_DNA"/>
</dbReference>
<feature type="transmembrane region" description="Helical" evidence="1">
    <location>
        <begin position="196"/>
        <end position="222"/>
    </location>
</feature>
<evidence type="ECO:0000313" key="3">
    <source>
        <dbReference type="Proteomes" id="UP000585474"/>
    </source>
</evidence>
<dbReference type="GO" id="GO:0016787">
    <property type="term" value="F:hydrolase activity"/>
    <property type="evidence" value="ECO:0007669"/>
    <property type="project" value="UniProtKB-KW"/>
</dbReference>
<keyword evidence="1" id="KW-0812">Transmembrane</keyword>
<sequence length="302" mass="31644">MNPSAACEWCSGVVGIHGERCDSTGGGAIRSVLVLFRRSQIYVVVWVLGSGFVVVAWALVGVVCAVVMAAWAAVVAVQIGLGAGIMQGDSQGQMIGELGCDVTLASNCASQSSNSFDQCSGIVGIDHRQEVRFDRRRCNSRCSGAIQASPDLSLSLSLSLSLLVCVWGVLHLRAWYGGWVVAFWLMNFGCGMDVWVLEVVVLMLVGVVWVVVMAAWAAVVAVQFGLGSGIMQGQGQGQGIWMIGELGCEVTLASNSASQSSNLFDQWFGCGLASGGGSAVWFGSWDNSGRGSWPGSGYGHMG</sequence>
<name>A0A7J0H1P0_9ERIC</name>
<keyword evidence="1" id="KW-0472">Membrane</keyword>